<dbReference type="SUPFAM" id="SSF46689">
    <property type="entry name" value="Homeodomain-like"/>
    <property type="match status" value="1"/>
</dbReference>
<dbReference type="InterPro" id="IPR009057">
    <property type="entry name" value="Homeodomain-like_sf"/>
</dbReference>
<dbReference type="PANTHER" id="PTHR47504:SF5">
    <property type="entry name" value="RIGHT ORIGIN-BINDING PROTEIN"/>
    <property type="match status" value="1"/>
</dbReference>
<protein>
    <submittedName>
        <fullName evidence="5">Transcriptional regulator, AraC family</fullName>
    </submittedName>
</protein>
<evidence type="ECO:0000256" key="1">
    <source>
        <dbReference type="ARBA" id="ARBA00023015"/>
    </source>
</evidence>
<dbReference type="InterPro" id="IPR050959">
    <property type="entry name" value="MarA-like"/>
</dbReference>
<dbReference type="SMART" id="SM00342">
    <property type="entry name" value="HTH_ARAC"/>
    <property type="match status" value="1"/>
</dbReference>
<organism evidence="5 6">
    <name type="scientific">Mucinivorans hirudinis</name>
    <dbReference type="NCBI Taxonomy" id="1433126"/>
    <lineage>
        <taxon>Bacteria</taxon>
        <taxon>Pseudomonadati</taxon>
        <taxon>Bacteroidota</taxon>
        <taxon>Bacteroidia</taxon>
        <taxon>Bacteroidales</taxon>
        <taxon>Rikenellaceae</taxon>
        <taxon>Mucinivorans</taxon>
    </lineage>
</organism>
<dbReference type="KEGG" id="rbc:BN938_1633"/>
<dbReference type="GO" id="GO:0043565">
    <property type="term" value="F:sequence-specific DNA binding"/>
    <property type="evidence" value="ECO:0007669"/>
    <property type="project" value="InterPro"/>
</dbReference>
<dbReference type="HOGENOM" id="CLU_077934_1_0_10"/>
<evidence type="ECO:0000313" key="6">
    <source>
        <dbReference type="Proteomes" id="UP000027616"/>
    </source>
</evidence>
<evidence type="ECO:0000313" key="5">
    <source>
        <dbReference type="EMBL" id="CDN31713.1"/>
    </source>
</evidence>
<dbReference type="eggNOG" id="COG2207">
    <property type="taxonomic scope" value="Bacteria"/>
</dbReference>
<dbReference type="EMBL" id="HG934468">
    <property type="protein sequence ID" value="CDN31713.1"/>
    <property type="molecule type" value="Genomic_DNA"/>
</dbReference>
<dbReference type="STRING" id="1433126.BN938_1633"/>
<keyword evidence="3" id="KW-0804">Transcription</keyword>
<accession>A0A060RCX2</accession>
<keyword evidence="6" id="KW-1185">Reference proteome</keyword>
<dbReference type="PROSITE" id="PS01124">
    <property type="entry name" value="HTH_ARAC_FAMILY_2"/>
    <property type="match status" value="1"/>
</dbReference>
<feature type="domain" description="HTH araC/xylS-type" evidence="4">
    <location>
        <begin position="112"/>
        <end position="210"/>
    </location>
</feature>
<evidence type="ECO:0000256" key="2">
    <source>
        <dbReference type="ARBA" id="ARBA00023125"/>
    </source>
</evidence>
<dbReference type="GO" id="GO:0003700">
    <property type="term" value="F:DNA-binding transcription factor activity"/>
    <property type="evidence" value="ECO:0007669"/>
    <property type="project" value="InterPro"/>
</dbReference>
<keyword evidence="1" id="KW-0805">Transcription regulation</keyword>
<keyword evidence="2" id="KW-0238">DNA-binding</keyword>
<gene>
    <name evidence="5" type="ORF">BN938_1633</name>
</gene>
<dbReference type="PANTHER" id="PTHR47504">
    <property type="entry name" value="RIGHT ORIGIN-BINDING PROTEIN"/>
    <property type="match status" value="1"/>
</dbReference>
<sequence length="219" mass="25525">MLLVQNREYEITATESCELLTLDFISSFQICDGIGLKDIKDILGEYVYEFHTLPFNEYMSELVKSTIMYTDHKSTCKYIHQAKQQELFYVFRMYYPTVEMLQFFSPVINSNSFFQSLVRANYPNAKNVEELARLCGYGVHNFKKVFSYNFNESPYQWMLRQSVALIRARLLDGNIPIKVIVEEFGFSSQSHLNLFCKRHFGATSSQVRKEGGSSRKANK</sequence>
<dbReference type="Gene3D" id="1.10.10.60">
    <property type="entry name" value="Homeodomain-like"/>
    <property type="match status" value="1"/>
</dbReference>
<evidence type="ECO:0000256" key="3">
    <source>
        <dbReference type="ARBA" id="ARBA00023163"/>
    </source>
</evidence>
<proteinExistence type="predicted"/>
<dbReference type="Pfam" id="PF12833">
    <property type="entry name" value="HTH_18"/>
    <property type="match status" value="1"/>
</dbReference>
<evidence type="ECO:0000259" key="4">
    <source>
        <dbReference type="PROSITE" id="PS01124"/>
    </source>
</evidence>
<name>A0A060RCX2_9BACT</name>
<dbReference type="Proteomes" id="UP000027616">
    <property type="component" value="Chromosome I"/>
</dbReference>
<dbReference type="InterPro" id="IPR018060">
    <property type="entry name" value="HTH_AraC"/>
</dbReference>
<reference evidence="5 6" key="1">
    <citation type="journal article" date="2015" name="Genome Announc.">
        <title>Complete Genome Sequence of the Novel Leech Symbiont Mucinivorans hirudinis M3T.</title>
        <authorList>
            <person name="Nelson M.C."/>
            <person name="Bomar L."/>
            <person name="Graf J."/>
        </authorList>
    </citation>
    <scope>NUCLEOTIDE SEQUENCE [LARGE SCALE GENOMIC DNA]</scope>
    <source>
        <strain evidence="6">M3</strain>
    </source>
</reference>
<dbReference type="AlphaFoldDB" id="A0A060RCX2"/>